<dbReference type="Pfam" id="PF00933">
    <property type="entry name" value="Glyco_hydro_3"/>
    <property type="match status" value="1"/>
</dbReference>
<dbReference type="SUPFAM" id="SSF51445">
    <property type="entry name" value="(Trans)glycosidases"/>
    <property type="match status" value="1"/>
</dbReference>
<name>A0A4V2YFK2_9ACTN</name>
<reference evidence="7 8" key="1">
    <citation type="submission" date="2019-02" db="EMBL/GenBank/DDBJ databases">
        <title>Draft genome sequences of novel Actinobacteria.</title>
        <authorList>
            <person name="Sahin N."/>
            <person name="Ay H."/>
            <person name="Saygin H."/>
        </authorList>
    </citation>
    <scope>NUCLEOTIDE SEQUENCE [LARGE SCALE GENOMIC DNA]</scope>
    <source>
        <strain evidence="7 8">16K104</strain>
    </source>
</reference>
<keyword evidence="5" id="KW-0326">Glycosidase</keyword>
<dbReference type="InterPro" id="IPR017853">
    <property type="entry name" value="GH"/>
</dbReference>
<dbReference type="OrthoDB" id="9805821at2"/>
<comment type="catalytic activity">
    <reaction evidence="1">
        <text>Hydrolysis of terminal non-reducing N-acetyl-D-hexosamine residues in N-acetyl-beta-D-hexosaminides.</text>
        <dbReference type="EC" id="3.2.1.52"/>
    </reaction>
</comment>
<evidence type="ECO:0000313" key="7">
    <source>
        <dbReference type="EMBL" id="TDD23487.1"/>
    </source>
</evidence>
<evidence type="ECO:0000313" key="8">
    <source>
        <dbReference type="Proteomes" id="UP000295172"/>
    </source>
</evidence>
<dbReference type="GO" id="GO:0009254">
    <property type="term" value="P:peptidoglycan turnover"/>
    <property type="evidence" value="ECO:0007669"/>
    <property type="project" value="TreeGrafter"/>
</dbReference>
<gene>
    <name evidence="7" type="ORF">E1218_17800</name>
</gene>
<comment type="similarity">
    <text evidence="2">Belongs to the glycosyl hydrolase 3 family.</text>
</comment>
<dbReference type="AlphaFoldDB" id="A0A4V2YFK2"/>
<dbReference type="Gene3D" id="3.20.20.300">
    <property type="entry name" value="Glycoside hydrolase, family 3, N-terminal domain"/>
    <property type="match status" value="1"/>
</dbReference>
<evidence type="ECO:0000256" key="2">
    <source>
        <dbReference type="ARBA" id="ARBA00005336"/>
    </source>
</evidence>
<dbReference type="EMBL" id="SMKR01000072">
    <property type="protein sequence ID" value="TDD23487.1"/>
    <property type="molecule type" value="Genomic_DNA"/>
</dbReference>
<evidence type="ECO:0000259" key="6">
    <source>
        <dbReference type="Pfam" id="PF00933"/>
    </source>
</evidence>
<dbReference type="InterPro" id="IPR050226">
    <property type="entry name" value="NagZ_Beta-hexosaminidase"/>
</dbReference>
<evidence type="ECO:0000256" key="3">
    <source>
        <dbReference type="ARBA" id="ARBA00012663"/>
    </source>
</evidence>
<evidence type="ECO:0000256" key="1">
    <source>
        <dbReference type="ARBA" id="ARBA00001231"/>
    </source>
</evidence>
<dbReference type="InterPro" id="IPR001764">
    <property type="entry name" value="Glyco_hydro_3_N"/>
</dbReference>
<dbReference type="EC" id="3.2.1.52" evidence="3"/>
<dbReference type="GO" id="GO:0005975">
    <property type="term" value="P:carbohydrate metabolic process"/>
    <property type="evidence" value="ECO:0007669"/>
    <property type="project" value="InterPro"/>
</dbReference>
<sequence>MSLPMVDQTERWIDEQLGRMTPAQKLAQRLLVLPGVDAGRPDAATCQALELGVGALHSVTGMPASAAARYHNAVARICADAAVPPALISGNLESGVAYSLGTSGTHLPYPRGVGLAGDAEVAYRVAAAGAVEARSVGYHWTFSPCVDVISVPDDPILGVRAYGVPAPETAELGSAQIRGYQDHGVLATAKHFPGHGDSTVDSHLGLPRITRSRAAYEADHLPPFRAAVEAGVATVMVAHLVLPELGVAEPASLSARVNRGWLRSELGFTGVIVTDSLRMAAIADSHQPATAALLALRAGADVANVKCPAELAPQIVEHLLEAMADGALDETELDDSVRRLLVARARIGLDTNNPVDENRAAGLDAALAWNDETRAGTVSIHPAGRGPWPSLADGGFVVVGDSPLARRLVELGSRRGLRLMLEPDPLAEGILTRVAARHPGRPVVPVFCPRTDPVAHQRESVHRVTADAPSAVAAVVVNSVSSAEYFGEVGHPVVTTPAVDAFGIVTDAAVDATLDVLCR</sequence>
<protein>
    <recommendedName>
        <fullName evidence="3">beta-N-acetylhexosaminidase</fullName>
        <ecNumber evidence="3">3.2.1.52</ecNumber>
    </recommendedName>
</protein>
<evidence type="ECO:0000256" key="5">
    <source>
        <dbReference type="ARBA" id="ARBA00023295"/>
    </source>
</evidence>
<organism evidence="7 8">
    <name type="scientific">Kribbella turkmenica</name>
    <dbReference type="NCBI Taxonomy" id="2530375"/>
    <lineage>
        <taxon>Bacteria</taxon>
        <taxon>Bacillati</taxon>
        <taxon>Actinomycetota</taxon>
        <taxon>Actinomycetes</taxon>
        <taxon>Propionibacteriales</taxon>
        <taxon>Kribbellaceae</taxon>
        <taxon>Kribbella</taxon>
    </lineage>
</organism>
<dbReference type="PANTHER" id="PTHR30480:SF13">
    <property type="entry name" value="BETA-HEXOSAMINIDASE"/>
    <property type="match status" value="1"/>
</dbReference>
<comment type="caution">
    <text evidence="7">The sequence shown here is derived from an EMBL/GenBank/DDBJ whole genome shotgun (WGS) entry which is preliminary data.</text>
</comment>
<feature type="domain" description="Glycoside hydrolase family 3 N-terminal" evidence="6">
    <location>
        <begin position="84"/>
        <end position="341"/>
    </location>
</feature>
<accession>A0A4V2YFK2</accession>
<evidence type="ECO:0000256" key="4">
    <source>
        <dbReference type="ARBA" id="ARBA00022801"/>
    </source>
</evidence>
<dbReference type="PANTHER" id="PTHR30480">
    <property type="entry name" value="BETA-HEXOSAMINIDASE-RELATED"/>
    <property type="match status" value="1"/>
</dbReference>
<dbReference type="Proteomes" id="UP000295172">
    <property type="component" value="Unassembled WGS sequence"/>
</dbReference>
<dbReference type="GO" id="GO:0004563">
    <property type="term" value="F:beta-N-acetylhexosaminidase activity"/>
    <property type="evidence" value="ECO:0007669"/>
    <property type="project" value="UniProtKB-EC"/>
</dbReference>
<keyword evidence="4" id="KW-0378">Hydrolase</keyword>
<proteinExistence type="inferred from homology"/>
<keyword evidence="8" id="KW-1185">Reference proteome</keyword>
<dbReference type="InterPro" id="IPR036962">
    <property type="entry name" value="Glyco_hydro_3_N_sf"/>
</dbReference>